<geneLocation type="plasmid" evidence="1">
    <name>pTy004_01</name>
</geneLocation>
<dbReference type="AlphaFoldDB" id="A0A1L4BLN5"/>
<evidence type="ECO:0000313" key="1">
    <source>
        <dbReference type="EMBL" id="API82845.1"/>
    </source>
</evidence>
<keyword evidence="1" id="KW-0614">Plasmid</keyword>
<reference evidence="1" key="1">
    <citation type="submission" date="2016-09" db="EMBL/GenBank/DDBJ databases">
        <title>Whole genome sequence analysis of Salmonella Typhi isolated in Thailand before and after the introduction of a national immunization program.</title>
        <authorList>
            <person name="Dyson Z.A."/>
            <person name="Thanh D.P."/>
            <person name="Bodhidatta L."/>
            <person name="Mason C.J."/>
            <person name="Rabaa M.A."/>
            <person name="Vinh P.V."/>
            <person name="Thanh T.H."/>
            <person name="Thwaites G.E."/>
            <person name="Baker S."/>
            <person name="Holt K.E."/>
        </authorList>
    </citation>
    <scope>NUCLEOTIDE SEQUENCE</scope>
    <source>
        <strain evidence="1">Ty004</strain>
        <plasmid evidence="1">pTy004_01</plasmid>
    </source>
</reference>
<sequence length="190" mass="21232">MCEKCKKTNAKVESVIKKVGAAELVEIMGLVVGHEDDASPIDRLFSVLKFSSMIDDPIEIVMLARHFGEAYLEEKERADKLQATLEMVSKPKCSPDSVKADETNASKDREIAGLKSSLAMLLAAFKLMSSQAGFKMPELNSDDPMAVRQLLGAMADQLDDTKSRLEDMMRELTHRHDLNKQPHKTQHVHH</sequence>
<accession>A0A1L4BLN5</accession>
<organism evidence="1">
    <name type="scientific">Salmonella typhi</name>
    <dbReference type="NCBI Taxonomy" id="90370"/>
    <lineage>
        <taxon>Bacteria</taxon>
        <taxon>Pseudomonadati</taxon>
        <taxon>Pseudomonadota</taxon>
        <taxon>Gammaproteobacteria</taxon>
        <taxon>Enterobacterales</taxon>
        <taxon>Enterobacteriaceae</taxon>
        <taxon>Salmonella</taxon>
    </lineage>
</organism>
<dbReference type="RefSeq" id="WP_016051690.1">
    <property type="nucleotide sequence ID" value="NZ_KX833209.1"/>
</dbReference>
<name>A0A1L4BLN5_SALTI</name>
<proteinExistence type="predicted"/>
<protein>
    <submittedName>
        <fullName evidence="1">Uncharacterized protein</fullName>
    </submittedName>
</protein>
<dbReference type="EMBL" id="KX833209">
    <property type="protein sequence ID" value="API82845.1"/>
    <property type="molecule type" value="Genomic_DNA"/>
</dbReference>